<keyword evidence="4" id="KW-1003">Cell membrane</keyword>
<feature type="transmembrane region" description="Helical" evidence="12">
    <location>
        <begin position="275"/>
        <end position="300"/>
    </location>
</feature>
<evidence type="ECO:0000256" key="9">
    <source>
        <dbReference type="ARBA" id="ARBA00023136"/>
    </source>
</evidence>
<feature type="transmembrane region" description="Helical" evidence="12">
    <location>
        <begin position="42"/>
        <end position="62"/>
    </location>
</feature>
<dbReference type="CDD" id="cd11494">
    <property type="entry name" value="SLC5sbd_NIS-like_u2"/>
    <property type="match status" value="1"/>
</dbReference>
<feature type="transmembrane region" description="Helical" evidence="12">
    <location>
        <begin position="542"/>
        <end position="562"/>
    </location>
</feature>
<feature type="transmembrane region" description="Helical" evidence="12">
    <location>
        <begin position="398"/>
        <end position="421"/>
    </location>
</feature>
<evidence type="ECO:0000313" key="14">
    <source>
        <dbReference type="Proteomes" id="UP000251692"/>
    </source>
</evidence>
<evidence type="ECO:0000256" key="12">
    <source>
        <dbReference type="SAM" id="Phobius"/>
    </source>
</evidence>
<feature type="transmembrane region" description="Helical" evidence="12">
    <location>
        <begin position="145"/>
        <end position="169"/>
    </location>
</feature>
<comment type="similarity">
    <text evidence="2 11">Belongs to the sodium:solute symporter (SSF) (TC 2.A.21) family.</text>
</comment>
<dbReference type="GO" id="GO:0015293">
    <property type="term" value="F:symporter activity"/>
    <property type="evidence" value="ECO:0007669"/>
    <property type="project" value="TreeGrafter"/>
</dbReference>
<evidence type="ECO:0000256" key="1">
    <source>
        <dbReference type="ARBA" id="ARBA00004651"/>
    </source>
</evidence>
<dbReference type="PANTHER" id="PTHR42985:SF47">
    <property type="entry name" value="INTEGRAL MEMBRANE TRANSPORT PROTEIN"/>
    <property type="match status" value="1"/>
</dbReference>
<accession>A0A364RDH1</accession>
<comment type="caution">
    <text evidence="13">The sequence shown here is derived from an EMBL/GenBank/DDBJ whole genome shotgun (WGS) entry which is preliminary data.</text>
</comment>
<proteinExistence type="inferred from homology"/>
<dbReference type="Proteomes" id="UP000251692">
    <property type="component" value="Unassembled WGS sequence"/>
</dbReference>
<comment type="subcellular location">
    <subcellularLocation>
        <location evidence="1">Cell membrane</location>
        <topology evidence="1">Multi-pass membrane protein</topology>
    </subcellularLocation>
</comment>
<sequence>MRLLDWIVLLGTLGFIVIYGVAKTRGSKDIEGYLKGDNSMKWWTIGLSIMATQASAITFLSTPGQAYEDGMRFIQFYFGLPIAMVIISVTIIPIFYRLNVFTAYEYLETRFDLKTRSLAALLFLIQRGLAAGITIYAPAIILSTILGWNLTVTNVFIGTLVIIYTMSGGTKAVSVTQKQQMAVMMGGMILAGCMVVYYLPESISFGDAVSVAGKMGKMNIIDFSWDWETSWDDRYNFWSGITGGCFLMLSYFGTDQSQVSRYLGGKSLGESRLGLLFNGLLKIPMQFMILFIGVMVFVFYQFNEPPVFFKEATKQKVYASPYAAEMRELEAKHQTVFAEKQLAVHGLAEALRTDDEAVIAAAESKVTTLTATTKGVRDEAKALITKALPNEETRDTDYVFISFVMKYLPVGMVGLLLAVIFSAAMSSTASELNALASTTVVDIYKRSVNKTGDPKHYLNASKMFTVAWGVLAILFATFASMLDNLIQAVNIIGSIFYGTILGIFLVAFYVKRVKGNAVFMAALLAEAVVLYCYYFTDIAYLWFNVIGCGLVILFGLLLQPFVGKR</sequence>
<dbReference type="GO" id="GO:0005886">
    <property type="term" value="C:plasma membrane"/>
    <property type="evidence" value="ECO:0007669"/>
    <property type="project" value="UniProtKB-SubCell"/>
</dbReference>
<reference evidence="13 14" key="2">
    <citation type="submission" date="2018-07" db="EMBL/GenBank/DDBJ databases">
        <title>Pontibacter sp. 2b14 genomic sequence and assembly.</title>
        <authorList>
            <person name="Du Z.-J."/>
        </authorList>
    </citation>
    <scope>NUCLEOTIDE SEQUENCE [LARGE SCALE GENOMIC DNA]</scope>
    <source>
        <strain evidence="13 14">2b14</strain>
    </source>
</reference>
<feature type="transmembrane region" description="Helical" evidence="12">
    <location>
        <begin position="235"/>
        <end position="254"/>
    </location>
</feature>
<dbReference type="Gene3D" id="1.20.1730.10">
    <property type="entry name" value="Sodium/glucose cotransporter"/>
    <property type="match status" value="1"/>
</dbReference>
<feature type="transmembrane region" description="Helical" evidence="12">
    <location>
        <begin position="117"/>
        <end position="139"/>
    </location>
</feature>
<feature type="transmembrane region" description="Helical" evidence="12">
    <location>
        <begin position="463"/>
        <end position="482"/>
    </location>
</feature>
<evidence type="ECO:0000256" key="11">
    <source>
        <dbReference type="RuleBase" id="RU362091"/>
    </source>
</evidence>
<name>A0A364RDH1_9BACT</name>
<organism evidence="13 14">
    <name type="scientific">Pontibacter arcticus</name>
    <dbReference type="NCBI Taxonomy" id="2080288"/>
    <lineage>
        <taxon>Bacteria</taxon>
        <taxon>Pseudomonadati</taxon>
        <taxon>Bacteroidota</taxon>
        <taxon>Cytophagia</taxon>
        <taxon>Cytophagales</taxon>
        <taxon>Hymenobacteraceae</taxon>
        <taxon>Pontibacter</taxon>
    </lineage>
</organism>
<dbReference type="InterPro" id="IPR038377">
    <property type="entry name" value="Na/Glc_symporter_sf"/>
</dbReference>
<dbReference type="Pfam" id="PF00474">
    <property type="entry name" value="SSF"/>
    <property type="match status" value="2"/>
</dbReference>
<dbReference type="OrthoDB" id="9803597at2"/>
<keyword evidence="9 12" id="KW-0472">Membrane</keyword>
<evidence type="ECO:0000256" key="4">
    <source>
        <dbReference type="ARBA" id="ARBA00022475"/>
    </source>
</evidence>
<feature type="transmembrane region" description="Helical" evidence="12">
    <location>
        <begin position="74"/>
        <end position="96"/>
    </location>
</feature>
<keyword evidence="14" id="KW-1185">Reference proteome</keyword>
<feature type="transmembrane region" description="Helical" evidence="12">
    <location>
        <begin position="488"/>
        <end position="510"/>
    </location>
</feature>
<evidence type="ECO:0000256" key="3">
    <source>
        <dbReference type="ARBA" id="ARBA00022448"/>
    </source>
</evidence>
<evidence type="ECO:0000256" key="10">
    <source>
        <dbReference type="ARBA" id="ARBA00023201"/>
    </source>
</evidence>
<evidence type="ECO:0000313" key="13">
    <source>
        <dbReference type="EMBL" id="RAU82333.1"/>
    </source>
</evidence>
<dbReference type="PANTHER" id="PTHR42985">
    <property type="entry name" value="SODIUM-COUPLED MONOCARBOXYLATE TRANSPORTER"/>
    <property type="match status" value="1"/>
</dbReference>
<keyword evidence="3" id="KW-0813">Transport</keyword>
<dbReference type="PROSITE" id="PS50283">
    <property type="entry name" value="NA_SOLUT_SYMP_3"/>
    <property type="match status" value="1"/>
</dbReference>
<feature type="transmembrane region" description="Helical" evidence="12">
    <location>
        <begin position="6"/>
        <end position="22"/>
    </location>
</feature>
<feature type="transmembrane region" description="Helical" evidence="12">
    <location>
        <begin position="181"/>
        <end position="199"/>
    </location>
</feature>
<dbReference type="AlphaFoldDB" id="A0A364RDH1"/>
<gene>
    <name evidence="13" type="ORF">DP923_11125</name>
</gene>
<reference evidence="13 14" key="1">
    <citation type="submission" date="2018-06" db="EMBL/GenBank/DDBJ databases">
        <authorList>
            <person name="Liu Z.-W."/>
        </authorList>
    </citation>
    <scope>NUCLEOTIDE SEQUENCE [LARGE SCALE GENOMIC DNA]</scope>
    <source>
        <strain evidence="13 14">2b14</strain>
    </source>
</reference>
<evidence type="ECO:0000256" key="7">
    <source>
        <dbReference type="ARBA" id="ARBA00023053"/>
    </source>
</evidence>
<keyword evidence="5 12" id="KW-0812">Transmembrane</keyword>
<evidence type="ECO:0000256" key="8">
    <source>
        <dbReference type="ARBA" id="ARBA00023065"/>
    </source>
</evidence>
<dbReference type="InterPro" id="IPR051163">
    <property type="entry name" value="Sodium:Solute_Symporter_SSF"/>
</dbReference>
<keyword evidence="8" id="KW-0406">Ion transport</keyword>
<dbReference type="EMBL" id="QMDV01000003">
    <property type="protein sequence ID" value="RAU82333.1"/>
    <property type="molecule type" value="Genomic_DNA"/>
</dbReference>
<evidence type="ECO:0000256" key="5">
    <source>
        <dbReference type="ARBA" id="ARBA00022692"/>
    </source>
</evidence>
<dbReference type="RefSeq" id="WP_112305926.1">
    <property type="nucleotide sequence ID" value="NZ_QMDV01000003.1"/>
</dbReference>
<protein>
    <submittedName>
        <fullName evidence="13">Sodium:solute symporter</fullName>
    </submittedName>
</protein>
<dbReference type="GO" id="GO:0006814">
    <property type="term" value="P:sodium ion transport"/>
    <property type="evidence" value="ECO:0007669"/>
    <property type="project" value="UniProtKB-KW"/>
</dbReference>
<keyword evidence="7" id="KW-0915">Sodium</keyword>
<evidence type="ECO:0000256" key="6">
    <source>
        <dbReference type="ARBA" id="ARBA00022989"/>
    </source>
</evidence>
<keyword evidence="6 12" id="KW-1133">Transmembrane helix</keyword>
<evidence type="ECO:0000256" key="2">
    <source>
        <dbReference type="ARBA" id="ARBA00006434"/>
    </source>
</evidence>
<keyword evidence="10" id="KW-0739">Sodium transport</keyword>
<dbReference type="InterPro" id="IPR001734">
    <property type="entry name" value="Na/solute_symporter"/>
</dbReference>
<feature type="transmembrane region" description="Helical" evidence="12">
    <location>
        <begin position="517"/>
        <end position="536"/>
    </location>
</feature>